<accession>A0ABW5WMP8</accession>
<dbReference type="InterPro" id="IPR007346">
    <property type="entry name" value="Endonuclease-I"/>
</dbReference>
<dbReference type="EMBL" id="JBHUOV010000005">
    <property type="protein sequence ID" value="MFD2824023.1"/>
    <property type="molecule type" value="Genomic_DNA"/>
</dbReference>
<feature type="domain" description="Secretion system C-terminal sorting" evidence="5">
    <location>
        <begin position="283"/>
        <end position="351"/>
    </location>
</feature>
<dbReference type="SUPFAM" id="SSF54060">
    <property type="entry name" value="His-Me finger endonucleases"/>
    <property type="match status" value="1"/>
</dbReference>
<dbReference type="InterPro" id="IPR026444">
    <property type="entry name" value="Secre_tail"/>
</dbReference>
<evidence type="ECO:0000259" key="5">
    <source>
        <dbReference type="Pfam" id="PF18962"/>
    </source>
</evidence>
<dbReference type="Pfam" id="PF18962">
    <property type="entry name" value="Por_Secre_tail"/>
    <property type="match status" value="1"/>
</dbReference>
<keyword evidence="3" id="KW-0732">Signal</keyword>
<evidence type="ECO:0000256" key="4">
    <source>
        <dbReference type="ARBA" id="ARBA00022801"/>
    </source>
</evidence>
<evidence type="ECO:0000256" key="1">
    <source>
        <dbReference type="ARBA" id="ARBA00006429"/>
    </source>
</evidence>
<gene>
    <name evidence="6" type="ORF">ACFS5M_10095</name>
</gene>
<comment type="caution">
    <text evidence="6">The sequence shown here is derived from an EMBL/GenBank/DDBJ whole genome shotgun (WGS) entry which is preliminary data.</text>
</comment>
<name>A0ABW5WMP8_9FLAO</name>
<reference evidence="7" key="1">
    <citation type="journal article" date="2019" name="Int. J. Syst. Evol. Microbiol.">
        <title>The Global Catalogue of Microorganisms (GCM) 10K type strain sequencing project: providing services to taxonomists for standard genome sequencing and annotation.</title>
        <authorList>
            <consortium name="The Broad Institute Genomics Platform"/>
            <consortium name="The Broad Institute Genome Sequencing Center for Infectious Disease"/>
            <person name="Wu L."/>
            <person name="Ma J."/>
        </authorList>
    </citation>
    <scope>NUCLEOTIDE SEQUENCE [LARGE SCALE GENOMIC DNA]</scope>
    <source>
        <strain evidence="7">KCTC 32141</strain>
    </source>
</reference>
<evidence type="ECO:0000313" key="7">
    <source>
        <dbReference type="Proteomes" id="UP001597533"/>
    </source>
</evidence>
<dbReference type="Pfam" id="PF04231">
    <property type="entry name" value="Endonuclease_1"/>
    <property type="match status" value="1"/>
</dbReference>
<evidence type="ECO:0000313" key="6">
    <source>
        <dbReference type="EMBL" id="MFD2824023.1"/>
    </source>
</evidence>
<dbReference type="PANTHER" id="PTHR33607:SF2">
    <property type="entry name" value="ENDONUCLEASE-1"/>
    <property type="match status" value="1"/>
</dbReference>
<dbReference type="Proteomes" id="UP001597533">
    <property type="component" value="Unassembled WGS sequence"/>
</dbReference>
<evidence type="ECO:0000256" key="3">
    <source>
        <dbReference type="ARBA" id="ARBA00022729"/>
    </source>
</evidence>
<comment type="similarity">
    <text evidence="1">Belongs to the EndA/NucM nuclease family.</text>
</comment>
<dbReference type="NCBIfam" id="TIGR04183">
    <property type="entry name" value="Por_Secre_tail"/>
    <property type="match status" value="1"/>
</dbReference>
<keyword evidence="2" id="KW-0540">Nuclease</keyword>
<dbReference type="PANTHER" id="PTHR33607">
    <property type="entry name" value="ENDONUCLEASE-1"/>
    <property type="match status" value="1"/>
</dbReference>
<dbReference type="GO" id="GO:0004519">
    <property type="term" value="F:endonuclease activity"/>
    <property type="evidence" value="ECO:0007669"/>
    <property type="project" value="UniProtKB-KW"/>
</dbReference>
<keyword evidence="7" id="KW-1185">Reference proteome</keyword>
<dbReference type="InterPro" id="IPR044925">
    <property type="entry name" value="His-Me_finger_sf"/>
</dbReference>
<keyword evidence="4" id="KW-0378">Hydrolase</keyword>
<dbReference type="RefSeq" id="WP_183489776.1">
    <property type="nucleotide sequence ID" value="NZ_JBHUOV010000005.1"/>
</dbReference>
<sequence length="353" mass="39427">MKQFYTLVFCLFGLTLFAQQPYYDDVDLTLTGEALYIELQNKISTYNTSFTYGDNRDTIKTTDDEDFNDADGSDTSSTLWLIYGHDDDDENCTTDLTRDEDSFGGTSCLYNREHTFARGLASPDMGTASNGSTGIVADPHNVRPSDQQMNNNKGNLLFTAGTGVAGNVGGLWYPGDEWKGDVARIIMYMYTRYGDQCLPELVGTGPKEGTTDMLQLLLQWNIEDDVSSFEMQRNDYLETVYLSRNPFIDNPALATVIWGGDDATDTWGVLLSTDEFTVNEIKMFPNPVKGQLLNIHTQKDLQVDIYDILGKRILKSNVSANNNKLNVSSLSKGVYLVRLKSNDGVITKKLIKQ</sequence>
<protein>
    <submittedName>
        <fullName evidence="6">Endonuclease</fullName>
    </submittedName>
</protein>
<proteinExistence type="inferred from homology"/>
<organism evidence="6 7">
    <name type="scientific">Lacinutrix iliipiscaria</name>
    <dbReference type="NCBI Taxonomy" id="1230532"/>
    <lineage>
        <taxon>Bacteria</taxon>
        <taxon>Pseudomonadati</taxon>
        <taxon>Bacteroidota</taxon>
        <taxon>Flavobacteriia</taxon>
        <taxon>Flavobacteriales</taxon>
        <taxon>Flavobacteriaceae</taxon>
        <taxon>Lacinutrix</taxon>
    </lineage>
</organism>
<evidence type="ECO:0000256" key="2">
    <source>
        <dbReference type="ARBA" id="ARBA00022722"/>
    </source>
</evidence>
<keyword evidence="6" id="KW-0255">Endonuclease</keyword>